<reference evidence="10" key="1">
    <citation type="submission" date="2016-10" db="EMBL/GenBank/DDBJ databases">
        <authorList>
            <person name="Varghese N."/>
            <person name="Submissions S."/>
        </authorList>
    </citation>
    <scope>NUCLEOTIDE SEQUENCE [LARGE SCALE GENOMIC DNA]</scope>
    <source>
        <strain evidence="10">CECT 8338</strain>
    </source>
</reference>
<keyword evidence="1" id="KW-0813">Transport</keyword>
<dbReference type="GO" id="GO:0005886">
    <property type="term" value="C:plasma membrane"/>
    <property type="evidence" value="ECO:0007669"/>
    <property type="project" value="TreeGrafter"/>
</dbReference>
<evidence type="ECO:0000259" key="8">
    <source>
        <dbReference type="PROSITE" id="PS51379"/>
    </source>
</evidence>
<protein>
    <submittedName>
        <fullName evidence="9">Cytochrome c oxidase accessory protein FixG</fullName>
    </submittedName>
</protein>
<dbReference type="PROSITE" id="PS00198">
    <property type="entry name" value="4FE4S_FER_1"/>
    <property type="match status" value="1"/>
</dbReference>
<keyword evidence="6" id="KW-0411">Iron-sulfur</keyword>
<evidence type="ECO:0000313" key="10">
    <source>
        <dbReference type="Proteomes" id="UP000243924"/>
    </source>
</evidence>
<dbReference type="NCBIfam" id="TIGR02745">
    <property type="entry name" value="ccoG_rdxA_fixG"/>
    <property type="match status" value="1"/>
</dbReference>
<keyword evidence="7" id="KW-0472">Membrane</keyword>
<evidence type="ECO:0000256" key="4">
    <source>
        <dbReference type="ARBA" id="ARBA00022982"/>
    </source>
</evidence>
<evidence type="ECO:0000256" key="3">
    <source>
        <dbReference type="ARBA" id="ARBA00022723"/>
    </source>
</evidence>
<dbReference type="InterPro" id="IPR017900">
    <property type="entry name" value="4Fe4S_Fe_S_CS"/>
</dbReference>
<dbReference type="GO" id="GO:0051539">
    <property type="term" value="F:4 iron, 4 sulfur cluster binding"/>
    <property type="evidence" value="ECO:0007669"/>
    <property type="project" value="UniProtKB-KW"/>
</dbReference>
<dbReference type="PANTHER" id="PTHR30176:SF3">
    <property type="entry name" value="FERREDOXIN-TYPE PROTEIN NAPH"/>
    <property type="match status" value="1"/>
</dbReference>
<dbReference type="PROSITE" id="PS51379">
    <property type="entry name" value="4FE4S_FER_2"/>
    <property type="match status" value="1"/>
</dbReference>
<evidence type="ECO:0000256" key="1">
    <source>
        <dbReference type="ARBA" id="ARBA00022448"/>
    </source>
</evidence>
<organism evidence="9 10">
    <name type="scientific">Halopseudomonas salegens</name>
    <dbReference type="NCBI Taxonomy" id="1434072"/>
    <lineage>
        <taxon>Bacteria</taxon>
        <taxon>Pseudomonadati</taxon>
        <taxon>Pseudomonadota</taxon>
        <taxon>Gammaproteobacteria</taxon>
        <taxon>Pseudomonadales</taxon>
        <taxon>Pseudomonadaceae</taxon>
        <taxon>Halopseudomonas</taxon>
    </lineage>
</organism>
<evidence type="ECO:0000256" key="5">
    <source>
        <dbReference type="ARBA" id="ARBA00023004"/>
    </source>
</evidence>
<dbReference type="RefSeq" id="WP_092388262.1">
    <property type="nucleotide sequence ID" value="NZ_LT629787.1"/>
</dbReference>
<proteinExistence type="predicted"/>
<dbReference type="GO" id="GO:0046872">
    <property type="term" value="F:metal ion binding"/>
    <property type="evidence" value="ECO:0007669"/>
    <property type="project" value="UniProtKB-KW"/>
</dbReference>
<keyword evidence="7" id="KW-1133">Transmembrane helix</keyword>
<accession>A0A1H2HDD0</accession>
<dbReference type="InterPro" id="IPR009051">
    <property type="entry name" value="Helical_ferredxn"/>
</dbReference>
<dbReference type="Pfam" id="PF13746">
    <property type="entry name" value="Fer4_18"/>
    <property type="match status" value="1"/>
</dbReference>
<dbReference type="SUPFAM" id="SSF54862">
    <property type="entry name" value="4Fe-4S ferredoxins"/>
    <property type="match status" value="1"/>
</dbReference>
<dbReference type="STRING" id="1434072.SAMN05216210_2940"/>
<dbReference type="AlphaFoldDB" id="A0A1H2HDD0"/>
<name>A0A1H2HDD0_9GAMM</name>
<keyword evidence="7" id="KW-0812">Transmembrane</keyword>
<keyword evidence="4" id="KW-0249">Electron transport</keyword>
<dbReference type="PANTHER" id="PTHR30176">
    <property type="entry name" value="FERREDOXIN-TYPE PROTEIN NAPH"/>
    <property type="match status" value="1"/>
</dbReference>
<feature type="transmembrane region" description="Helical" evidence="7">
    <location>
        <begin position="334"/>
        <end position="353"/>
    </location>
</feature>
<dbReference type="Gene3D" id="1.10.1060.10">
    <property type="entry name" value="Alpha-helical ferredoxin"/>
    <property type="match status" value="1"/>
</dbReference>
<keyword evidence="5" id="KW-0408">Iron</keyword>
<feature type="domain" description="4Fe-4S ferredoxin-type" evidence="8">
    <location>
        <begin position="257"/>
        <end position="285"/>
    </location>
</feature>
<keyword evidence="10" id="KW-1185">Reference proteome</keyword>
<dbReference type="Proteomes" id="UP000243924">
    <property type="component" value="Chromosome I"/>
</dbReference>
<feature type="transmembrane region" description="Helical" evidence="7">
    <location>
        <begin position="37"/>
        <end position="58"/>
    </location>
</feature>
<keyword evidence="3" id="KW-0479">Metal-binding</keyword>
<dbReference type="InterPro" id="IPR051684">
    <property type="entry name" value="Electron_Trans/Redox"/>
</dbReference>
<dbReference type="OrthoDB" id="9811700at2"/>
<sequence>MSERIPAKIIDAAATRRTPADAGGPIHTKAFSGRYRLFRILGAGSLFALFFGTVWLTWNQRQAVLWDLVNRKFHIFGATFWPQDLILLSAILIIAAFGLFFITVAAGRIWCGYTCPQSVWTWVFMWAEKVTEGDRHQRVRLDAAPWSANKILRRGGKHAIWLGVSLLTALTFVGYFTPIRELTTGLLTLDLGSQAAFWVFFFTAATYINAGWLREKVCRDMCPYARFQSVMFDRDTLVISYDAARGEQRGPRRKDSDPAAQGLGDCIDCTLCVQVCPTGIDIRDGLQFECIGCAACIDACDSVMDKMGYARGLVSYTSESALEGGKTQWLRPRLVGYAGVLTLMIGLFVVALVERPLMSIDVTRDRNLFRENSAGQVENVYRLKVINKRQQPGSYQISLDAPDGFRLVSPDLLHLGAEDILDLPVNVIWEGEQWPEPRKEINFVLSAVDFVSNDVVADSTFLAPVRR</sequence>
<dbReference type="InterPro" id="IPR032879">
    <property type="entry name" value="FixG_C"/>
</dbReference>
<dbReference type="EMBL" id="LT629787">
    <property type="protein sequence ID" value="SDU29548.1"/>
    <property type="molecule type" value="Genomic_DNA"/>
</dbReference>
<dbReference type="Gene3D" id="2.60.40.10">
    <property type="entry name" value="Immunoglobulins"/>
    <property type="match status" value="1"/>
</dbReference>
<evidence type="ECO:0000313" key="9">
    <source>
        <dbReference type="EMBL" id="SDU29548.1"/>
    </source>
</evidence>
<gene>
    <name evidence="9" type="ORF">SAMN05216210_2940</name>
</gene>
<dbReference type="Pfam" id="PF11614">
    <property type="entry name" value="FixG_C"/>
    <property type="match status" value="1"/>
</dbReference>
<keyword evidence="2" id="KW-0004">4Fe-4S</keyword>
<feature type="transmembrane region" description="Helical" evidence="7">
    <location>
        <begin position="196"/>
        <end position="213"/>
    </location>
</feature>
<feature type="transmembrane region" description="Helical" evidence="7">
    <location>
        <begin position="85"/>
        <end position="106"/>
    </location>
</feature>
<dbReference type="InterPro" id="IPR017896">
    <property type="entry name" value="4Fe4S_Fe-S-bd"/>
</dbReference>
<feature type="transmembrane region" description="Helical" evidence="7">
    <location>
        <begin position="159"/>
        <end position="176"/>
    </location>
</feature>
<dbReference type="InterPro" id="IPR013783">
    <property type="entry name" value="Ig-like_fold"/>
</dbReference>
<evidence type="ECO:0000256" key="7">
    <source>
        <dbReference type="SAM" id="Phobius"/>
    </source>
</evidence>
<dbReference type="InterPro" id="IPR014116">
    <property type="entry name" value="Cyt_c_oxidase_cbb3_FixG"/>
</dbReference>
<evidence type="ECO:0000256" key="2">
    <source>
        <dbReference type="ARBA" id="ARBA00022485"/>
    </source>
</evidence>
<evidence type="ECO:0000256" key="6">
    <source>
        <dbReference type="ARBA" id="ARBA00023014"/>
    </source>
</evidence>